<dbReference type="PROSITE" id="PS00137">
    <property type="entry name" value="SUBTILASE_HIS"/>
    <property type="match status" value="1"/>
</dbReference>
<keyword evidence="3 5" id="KW-0378">Hydrolase</keyword>
<keyword evidence="9" id="KW-1185">Reference proteome</keyword>
<evidence type="ECO:0000256" key="3">
    <source>
        <dbReference type="ARBA" id="ARBA00022801"/>
    </source>
</evidence>
<dbReference type="PANTHER" id="PTHR43806:SF65">
    <property type="entry name" value="SERINE PROTEASE APRX"/>
    <property type="match status" value="1"/>
</dbReference>
<evidence type="ECO:0000256" key="2">
    <source>
        <dbReference type="ARBA" id="ARBA00022670"/>
    </source>
</evidence>
<dbReference type="InterPro" id="IPR023828">
    <property type="entry name" value="Peptidase_S8_Ser-AS"/>
</dbReference>
<dbReference type="Pfam" id="PF00082">
    <property type="entry name" value="Peptidase_S8"/>
    <property type="match status" value="1"/>
</dbReference>
<dbReference type="InterPro" id="IPR000209">
    <property type="entry name" value="Peptidase_S8/S53_dom"/>
</dbReference>
<evidence type="ECO:0000256" key="1">
    <source>
        <dbReference type="ARBA" id="ARBA00011073"/>
    </source>
</evidence>
<evidence type="ECO:0000313" key="9">
    <source>
        <dbReference type="Proteomes" id="UP001652338"/>
    </source>
</evidence>
<sequence length="296" mass="32522">MKQAVKVLQAEKAWQKGWTGKGVRVAVLDTGVAKHPDLKNRMVCFRDFVNGSQTCYDDYGHGTHVSGILCGEGTLQKEYRGIAPGADLISLKVLDKNGNGKREQVIHGIQWVIHHCKDYGIRIMNISVGSVREGNEQDQKLIESVEQAWDHNIVVVCAAGNLGPYPCTITAPGNSRKVITVGMSEDQHNWYSGCGPTYACVCKPDLVAPGNQIWSCNAFCTGRSGTAGSRKFYCQKSGTSMATPMISGAIALLLEKEPWLTNVEVKMRLKESARDLGMERNRQGWGQPDISKLLRL</sequence>
<organism evidence="8 9">
    <name type="scientific">Muricoprocola aceti</name>
    <dbReference type="NCBI Taxonomy" id="2981772"/>
    <lineage>
        <taxon>Bacteria</taxon>
        <taxon>Bacillati</taxon>
        <taxon>Bacillota</taxon>
        <taxon>Clostridia</taxon>
        <taxon>Lachnospirales</taxon>
        <taxon>Lachnospiraceae</taxon>
        <taxon>Muricoprocola</taxon>
    </lineage>
</organism>
<evidence type="ECO:0000256" key="4">
    <source>
        <dbReference type="ARBA" id="ARBA00022825"/>
    </source>
</evidence>
<keyword evidence="4 5" id="KW-0720">Serine protease</keyword>
<dbReference type="PROSITE" id="PS00138">
    <property type="entry name" value="SUBTILASE_SER"/>
    <property type="match status" value="1"/>
</dbReference>
<proteinExistence type="inferred from homology"/>
<dbReference type="SUPFAM" id="SSF52743">
    <property type="entry name" value="Subtilisin-like"/>
    <property type="match status" value="1"/>
</dbReference>
<accession>A0ABT2SHQ7</accession>
<evidence type="ECO:0000259" key="7">
    <source>
        <dbReference type="Pfam" id="PF00082"/>
    </source>
</evidence>
<dbReference type="InterPro" id="IPR023827">
    <property type="entry name" value="Peptidase_S8_Asp-AS"/>
</dbReference>
<evidence type="ECO:0000256" key="6">
    <source>
        <dbReference type="RuleBase" id="RU003355"/>
    </source>
</evidence>
<name>A0ABT2SHQ7_9FIRM</name>
<evidence type="ECO:0000313" key="8">
    <source>
        <dbReference type="EMBL" id="MCU6724033.1"/>
    </source>
</evidence>
<dbReference type="PROSITE" id="PS00136">
    <property type="entry name" value="SUBTILASE_ASP"/>
    <property type="match status" value="1"/>
</dbReference>
<comment type="similarity">
    <text evidence="1 5 6">Belongs to the peptidase S8 family.</text>
</comment>
<dbReference type="Proteomes" id="UP001652338">
    <property type="component" value="Unassembled WGS sequence"/>
</dbReference>
<keyword evidence="2 5" id="KW-0645">Protease</keyword>
<dbReference type="Gene3D" id="3.40.50.200">
    <property type="entry name" value="Peptidase S8/S53 domain"/>
    <property type="match status" value="1"/>
</dbReference>
<comment type="caution">
    <text evidence="8">The sequence shown here is derived from an EMBL/GenBank/DDBJ whole genome shotgun (WGS) entry which is preliminary data.</text>
</comment>
<dbReference type="RefSeq" id="WP_256296513.1">
    <property type="nucleotide sequence ID" value="NZ_JAOQKE010000001.1"/>
</dbReference>
<protein>
    <submittedName>
        <fullName evidence="8">S8 family peptidase</fullName>
    </submittedName>
</protein>
<dbReference type="InterPro" id="IPR022398">
    <property type="entry name" value="Peptidase_S8_His-AS"/>
</dbReference>
<feature type="active site" description="Charge relay system" evidence="5">
    <location>
        <position position="61"/>
    </location>
</feature>
<dbReference type="EMBL" id="JAOQKE010000001">
    <property type="protein sequence ID" value="MCU6724033.1"/>
    <property type="molecule type" value="Genomic_DNA"/>
</dbReference>
<reference evidence="8 9" key="1">
    <citation type="journal article" date="2021" name="ISME Commun">
        <title>Automated analysis of genomic sequences facilitates high-throughput and comprehensive description of bacteria.</title>
        <authorList>
            <person name="Hitch T.C.A."/>
        </authorList>
    </citation>
    <scope>NUCLEOTIDE SEQUENCE [LARGE SCALE GENOMIC DNA]</scope>
    <source>
        <strain evidence="8 9">Sanger_29</strain>
    </source>
</reference>
<feature type="domain" description="Peptidase S8/S53" evidence="7">
    <location>
        <begin position="20"/>
        <end position="286"/>
    </location>
</feature>
<gene>
    <name evidence="8" type="ORF">OCV47_01455</name>
</gene>
<dbReference type="CDD" id="cd07487">
    <property type="entry name" value="Peptidases_S8_1"/>
    <property type="match status" value="1"/>
</dbReference>
<evidence type="ECO:0000256" key="5">
    <source>
        <dbReference type="PROSITE-ProRule" id="PRU01240"/>
    </source>
</evidence>
<feature type="active site" description="Charge relay system" evidence="5">
    <location>
        <position position="240"/>
    </location>
</feature>
<dbReference type="InterPro" id="IPR036852">
    <property type="entry name" value="Peptidase_S8/S53_dom_sf"/>
</dbReference>
<dbReference type="PROSITE" id="PS51892">
    <property type="entry name" value="SUBTILASE"/>
    <property type="match status" value="1"/>
</dbReference>
<dbReference type="PANTHER" id="PTHR43806">
    <property type="entry name" value="PEPTIDASE S8"/>
    <property type="match status" value="1"/>
</dbReference>
<dbReference type="InterPro" id="IPR015500">
    <property type="entry name" value="Peptidase_S8_subtilisin-rel"/>
</dbReference>
<feature type="active site" description="Charge relay system" evidence="5">
    <location>
        <position position="29"/>
    </location>
</feature>
<dbReference type="InterPro" id="IPR050131">
    <property type="entry name" value="Peptidase_S8_subtilisin-like"/>
</dbReference>
<dbReference type="PRINTS" id="PR00723">
    <property type="entry name" value="SUBTILISIN"/>
</dbReference>